<dbReference type="PANTHER" id="PTHR14614:SF132">
    <property type="entry name" value="PROTEIN-LYSINE METHYLTRANSFERASE C42C1.13"/>
    <property type="match status" value="1"/>
</dbReference>
<dbReference type="HOGENOM" id="CLU_088956_0_0_6"/>
<gene>
    <name evidence="1" type="ordered locus">M5M_08305</name>
</gene>
<dbReference type="CDD" id="cd02440">
    <property type="entry name" value="AdoMet_MTases"/>
    <property type="match status" value="1"/>
</dbReference>
<dbReference type="Gene3D" id="3.40.50.150">
    <property type="entry name" value="Vaccinia Virus protein VP39"/>
    <property type="match status" value="1"/>
</dbReference>
<dbReference type="eggNOG" id="COG3897">
    <property type="taxonomic scope" value="Bacteria"/>
</dbReference>
<dbReference type="RefSeq" id="WP_015047015.1">
    <property type="nucleotide sequence ID" value="NC_018868.3"/>
</dbReference>
<sequence>MSEIDKHQREAFGLTILTSQHKDIRRLRKQQGIASLHGNKFWKSSFVLMDYLRECPLNAGARVLELGCGWGLAGIYCAKHFDAEVVSLDADEGVFPFVELHAALNRVTAQTYCGKFEDLSHEQLAGFDVIIGADICFWDEMTGLLSDLLVRAIEAGVDRIVLTDPGRQPFRHLADAFSDEMEQIVYTDWDVPEPHNVWGLVLDI</sequence>
<proteinExistence type="predicted"/>
<dbReference type="OrthoDB" id="264333at2"/>
<protein>
    <recommendedName>
        <fullName evidence="3">SAM-dependent methyltransferase</fullName>
    </recommendedName>
</protein>
<dbReference type="KEGG" id="saga:M5M_08305"/>
<dbReference type="Proteomes" id="UP000000466">
    <property type="component" value="Chromosome"/>
</dbReference>
<dbReference type="InterPro" id="IPR029063">
    <property type="entry name" value="SAM-dependent_MTases_sf"/>
</dbReference>
<organism evidence="1 2">
    <name type="scientific">Simiduia agarivorans (strain DSM 21679 / JCM 13881 / BCRC 17597 / SA1)</name>
    <dbReference type="NCBI Taxonomy" id="1117647"/>
    <lineage>
        <taxon>Bacteria</taxon>
        <taxon>Pseudomonadati</taxon>
        <taxon>Pseudomonadota</taxon>
        <taxon>Gammaproteobacteria</taxon>
        <taxon>Cellvibrionales</taxon>
        <taxon>Cellvibrionaceae</taxon>
        <taxon>Simiduia</taxon>
    </lineage>
</organism>
<evidence type="ECO:0008006" key="3">
    <source>
        <dbReference type="Google" id="ProtNLM"/>
    </source>
</evidence>
<evidence type="ECO:0000313" key="2">
    <source>
        <dbReference type="Proteomes" id="UP000000466"/>
    </source>
</evidence>
<name>K4KKU4_SIMAS</name>
<accession>K4KKU4</accession>
<dbReference type="PANTHER" id="PTHR14614">
    <property type="entry name" value="HEPATOCELLULAR CARCINOMA-ASSOCIATED ANTIGEN"/>
    <property type="match status" value="1"/>
</dbReference>
<dbReference type="InterPro" id="IPR019410">
    <property type="entry name" value="Methyltransf_16"/>
</dbReference>
<dbReference type="Pfam" id="PF10294">
    <property type="entry name" value="Methyltransf_16"/>
    <property type="match status" value="1"/>
</dbReference>
<keyword evidence="2" id="KW-1185">Reference proteome</keyword>
<dbReference type="STRING" id="1117647.M5M_08305"/>
<reference evidence="1 2" key="1">
    <citation type="journal article" date="2013" name="Genome Announc.">
        <title>Complete genome sequence of Simiduia agarivorans SA1(T), a marine bacterium able to degrade a variety of polysaccharides.</title>
        <authorList>
            <person name="Lin S.Y."/>
            <person name="Shieh W.Y."/>
            <person name="Chen J.S."/>
            <person name="Tang S.L."/>
        </authorList>
    </citation>
    <scope>NUCLEOTIDE SEQUENCE [LARGE SCALE GENOMIC DNA]</scope>
    <source>
        <strain evidence="2">DSM 21679 / JCM 13881 / BCRC 17597 / SA1</strain>
    </source>
</reference>
<evidence type="ECO:0000313" key="1">
    <source>
        <dbReference type="EMBL" id="AFU98850.1"/>
    </source>
</evidence>
<dbReference type="AlphaFoldDB" id="K4KKU4"/>
<dbReference type="SUPFAM" id="SSF53335">
    <property type="entry name" value="S-adenosyl-L-methionine-dependent methyltransferases"/>
    <property type="match status" value="1"/>
</dbReference>
<dbReference type="EMBL" id="CP003746">
    <property type="protein sequence ID" value="AFU98850.1"/>
    <property type="molecule type" value="Genomic_DNA"/>
</dbReference>